<sequence>MIDSQDASFASEELAGSFDALKDKASNSFAGIVSTVGETLLPILIPVLDKVRDVLTKVKDGFNSLPQPVKDFTGVVIFLSGAFISAFFAINGIIAPMKALLIFTGLLKTEEEGLTLAKIAGIIQTKASAFADWAAGGARSAYAFLTGGNVLATIADTGAKIANTIATGAVTAATWLWNAALSANPIGIVVIAIVALIAIFVLLYNKNETVRNAVNGLWEVLKGVGQFIVDGLISAWNWLKDTLTGLFDMIVNNPFVKFAITLFTLSNPILFIITHLDLLKAVFEMVKNFIMLAIGVIIGYFDRFKRGMINLKDKISEQISNVITYFNNLKNKVLGYIQPIIDILNKVKSVGEGAWSWLSDNLNFGGGDIPFKYSLTGEGNVNGGAYSNTYITNNNLTGLITKDVMDIINNVRNDYESTDRKRSA</sequence>
<feature type="transmembrane region" description="Helical" evidence="1">
    <location>
        <begin position="285"/>
        <end position="302"/>
    </location>
</feature>
<gene>
    <name evidence="2" type="ORF">MBCUR_05480</name>
</gene>
<dbReference type="EMBL" id="LWMV01000105">
    <property type="protein sequence ID" value="KZX14324.1"/>
    <property type="molecule type" value="Genomic_DNA"/>
</dbReference>
<reference evidence="2 3" key="1">
    <citation type="submission" date="2016-04" db="EMBL/GenBank/DDBJ databases">
        <title>Genome sequence of Methanobrevibacter curvatus DSM 11111.</title>
        <authorList>
            <person name="Poehlein A."/>
            <person name="Seedorf H."/>
            <person name="Daniel R."/>
        </authorList>
    </citation>
    <scope>NUCLEOTIDE SEQUENCE [LARGE SCALE GENOMIC DNA]</scope>
    <source>
        <strain evidence="2 3">DSM 11111</strain>
    </source>
</reference>
<evidence type="ECO:0000256" key="1">
    <source>
        <dbReference type="SAM" id="Phobius"/>
    </source>
</evidence>
<accession>A0A166CB60</accession>
<dbReference type="STRING" id="49547.MBCUR_05480"/>
<keyword evidence="1" id="KW-1133">Transmembrane helix</keyword>
<dbReference type="Proteomes" id="UP000077245">
    <property type="component" value="Unassembled WGS sequence"/>
</dbReference>
<comment type="caution">
    <text evidence="2">The sequence shown here is derived from an EMBL/GenBank/DDBJ whole genome shotgun (WGS) entry which is preliminary data.</text>
</comment>
<feature type="transmembrane region" description="Helical" evidence="1">
    <location>
        <begin position="72"/>
        <end position="94"/>
    </location>
</feature>
<protein>
    <recommendedName>
        <fullName evidence="4">Phage-related minor tail protein</fullName>
    </recommendedName>
</protein>
<organism evidence="2 3">
    <name type="scientific">Methanobrevibacter curvatus</name>
    <dbReference type="NCBI Taxonomy" id="49547"/>
    <lineage>
        <taxon>Archaea</taxon>
        <taxon>Methanobacteriati</taxon>
        <taxon>Methanobacteriota</taxon>
        <taxon>Methanomada group</taxon>
        <taxon>Methanobacteria</taxon>
        <taxon>Methanobacteriales</taxon>
        <taxon>Methanobacteriaceae</taxon>
        <taxon>Methanobrevibacter</taxon>
    </lineage>
</organism>
<dbReference type="PATRIC" id="fig|49547.3.peg.573"/>
<feature type="transmembrane region" description="Helical" evidence="1">
    <location>
        <begin position="161"/>
        <end position="180"/>
    </location>
</feature>
<evidence type="ECO:0000313" key="2">
    <source>
        <dbReference type="EMBL" id="KZX14324.1"/>
    </source>
</evidence>
<dbReference type="PANTHER" id="PTHR37813">
    <property type="entry name" value="FELS-2 PROPHAGE PROTEIN"/>
    <property type="match status" value="1"/>
</dbReference>
<dbReference type="AlphaFoldDB" id="A0A166CB60"/>
<dbReference type="PANTHER" id="PTHR37813:SF1">
    <property type="entry name" value="FELS-2 PROPHAGE PROTEIN"/>
    <property type="match status" value="1"/>
</dbReference>
<evidence type="ECO:0008006" key="4">
    <source>
        <dbReference type="Google" id="ProtNLM"/>
    </source>
</evidence>
<feature type="transmembrane region" description="Helical" evidence="1">
    <location>
        <begin position="255"/>
        <end position="273"/>
    </location>
</feature>
<keyword evidence="1" id="KW-0812">Transmembrane</keyword>
<feature type="transmembrane region" description="Helical" evidence="1">
    <location>
        <begin position="186"/>
        <end position="204"/>
    </location>
</feature>
<dbReference type="OrthoDB" id="82622at2157"/>
<proteinExistence type="predicted"/>
<dbReference type="RefSeq" id="WP_067089892.1">
    <property type="nucleotide sequence ID" value="NZ_LWMV01000105.1"/>
</dbReference>
<evidence type="ECO:0000313" key="3">
    <source>
        <dbReference type="Proteomes" id="UP000077245"/>
    </source>
</evidence>
<keyword evidence="1" id="KW-0472">Membrane</keyword>
<keyword evidence="3" id="KW-1185">Reference proteome</keyword>
<name>A0A166CB60_9EURY</name>